<dbReference type="InterPro" id="IPR050109">
    <property type="entry name" value="HTH-type_TetR-like_transc_reg"/>
</dbReference>
<dbReference type="SUPFAM" id="SSF48498">
    <property type="entry name" value="Tetracyclin repressor-like, C-terminal domain"/>
    <property type="match status" value="1"/>
</dbReference>
<dbReference type="InterPro" id="IPR039538">
    <property type="entry name" value="BetI_C"/>
</dbReference>
<dbReference type="PANTHER" id="PTHR30055">
    <property type="entry name" value="HTH-TYPE TRANSCRIPTIONAL REGULATOR RUTR"/>
    <property type="match status" value="1"/>
</dbReference>
<keyword evidence="4" id="KW-0804">Transcription</keyword>
<keyword evidence="2" id="KW-0805">Transcription regulation</keyword>
<keyword evidence="3 5" id="KW-0238">DNA-binding</keyword>
<dbReference type="Pfam" id="PF13977">
    <property type="entry name" value="TetR_C_6"/>
    <property type="match status" value="1"/>
</dbReference>
<evidence type="ECO:0000256" key="1">
    <source>
        <dbReference type="ARBA" id="ARBA00022491"/>
    </source>
</evidence>
<evidence type="ECO:0000313" key="8">
    <source>
        <dbReference type="EMBL" id="UTT63397.1"/>
    </source>
</evidence>
<dbReference type="PRINTS" id="PR00455">
    <property type="entry name" value="HTHTETR"/>
</dbReference>
<reference evidence="8" key="1">
    <citation type="submission" date="2022-07" db="EMBL/GenBank/DDBJ databases">
        <title>Taxonomic analysis of Microcella humidisoli nov. sp., isolated from riverside soil.</title>
        <authorList>
            <person name="Molina K.M."/>
            <person name="Kim S.B."/>
        </authorList>
    </citation>
    <scope>NUCLEOTIDE SEQUENCE</scope>
    <source>
        <strain evidence="8">MMS21-STM10</strain>
    </source>
</reference>
<sequence>MEAGTSAERKSPERKSSDQRRDEIVRATLRLVAAKGFAGVTLREVATEVGVVHGLIRHYFASRDELVAAAFDFAVTSELTSDRALLDGLDPVAALAGWLAATPEDHYRVWIDAWSEAPRTPPLAAALDRHHRDCERILTTVIERVVDAGLGASADPAADSRLLTAVADGVAVQHHAVGVIDVEEANAIVFAVAERQLSLEPGSLARANPVPARGQWAGGTAR</sequence>
<dbReference type="RefSeq" id="WP_255160529.1">
    <property type="nucleotide sequence ID" value="NZ_CP101497.1"/>
</dbReference>
<dbReference type="Proteomes" id="UP001060039">
    <property type="component" value="Chromosome"/>
</dbReference>
<dbReference type="InterPro" id="IPR009057">
    <property type="entry name" value="Homeodomain-like_sf"/>
</dbReference>
<evidence type="ECO:0000256" key="6">
    <source>
        <dbReference type="SAM" id="MobiDB-lite"/>
    </source>
</evidence>
<dbReference type="PROSITE" id="PS50977">
    <property type="entry name" value="HTH_TETR_2"/>
    <property type="match status" value="1"/>
</dbReference>
<proteinExistence type="predicted"/>
<accession>A0ABY5FZ34</accession>
<organism evidence="8 9">
    <name type="scientific">Microcella humidisoli</name>
    <dbReference type="NCBI Taxonomy" id="2963406"/>
    <lineage>
        <taxon>Bacteria</taxon>
        <taxon>Bacillati</taxon>
        <taxon>Actinomycetota</taxon>
        <taxon>Actinomycetes</taxon>
        <taxon>Micrococcales</taxon>
        <taxon>Microbacteriaceae</taxon>
        <taxon>Microcella</taxon>
    </lineage>
</organism>
<gene>
    <name evidence="8" type="ORF">NNL39_04640</name>
</gene>
<name>A0ABY5FZ34_9MICO</name>
<feature type="DNA-binding region" description="H-T-H motif" evidence="5">
    <location>
        <begin position="41"/>
        <end position="60"/>
    </location>
</feature>
<dbReference type="PANTHER" id="PTHR30055:SF228">
    <property type="entry name" value="TRANSCRIPTIONAL REGULATOR-RELATED"/>
    <property type="match status" value="1"/>
</dbReference>
<evidence type="ECO:0000256" key="5">
    <source>
        <dbReference type="PROSITE-ProRule" id="PRU00335"/>
    </source>
</evidence>
<keyword evidence="1" id="KW-0678">Repressor</keyword>
<dbReference type="InterPro" id="IPR036271">
    <property type="entry name" value="Tet_transcr_reg_TetR-rel_C_sf"/>
</dbReference>
<protein>
    <submittedName>
        <fullName evidence="8">TetR family transcriptional regulator C-terminal domain-containing protein</fullName>
    </submittedName>
</protein>
<feature type="region of interest" description="Disordered" evidence="6">
    <location>
        <begin position="1"/>
        <end position="20"/>
    </location>
</feature>
<evidence type="ECO:0000313" key="9">
    <source>
        <dbReference type="Proteomes" id="UP001060039"/>
    </source>
</evidence>
<evidence type="ECO:0000256" key="2">
    <source>
        <dbReference type="ARBA" id="ARBA00023015"/>
    </source>
</evidence>
<keyword evidence="9" id="KW-1185">Reference proteome</keyword>
<feature type="domain" description="HTH tetR-type" evidence="7">
    <location>
        <begin position="18"/>
        <end position="78"/>
    </location>
</feature>
<feature type="compositionally biased region" description="Basic and acidic residues" evidence="6">
    <location>
        <begin position="7"/>
        <end position="20"/>
    </location>
</feature>
<dbReference type="Gene3D" id="1.10.357.10">
    <property type="entry name" value="Tetracycline Repressor, domain 2"/>
    <property type="match status" value="1"/>
</dbReference>
<dbReference type="EMBL" id="CP101497">
    <property type="protein sequence ID" value="UTT63397.1"/>
    <property type="molecule type" value="Genomic_DNA"/>
</dbReference>
<dbReference type="Pfam" id="PF00440">
    <property type="entry name" value="TetR_N"/>
    <property type="match status" value="1"/>
</dbReference>
<dbReference type="InterPro" id="IPR001647">
    <property type="entry name" value="HTH_TetR"/>
</dbReference>
<evidence type="ECO:0000259" key="7">
    <source>
        <dbReference type="PROSITE" id="PS50977"/>
    </source>
</evidence>
<evidence type="ECO:0000256" key="3">
    <source>
        <dbReference type="ARBA" id="ARBA00023125"/>
    </source>
</evidence>
<dbReference type="SUPFAM" id="SSF46689">
    <property type="entry name" value="Homeodomain-like"/>
    <property type="match status" value="1"/>
</dbReference>
<evidence type="ECO:0000256" key="4">
    <source>
        <dbReference type="ARBA" id="ARBA00023163"/>
    </source>
</evidence>